<keyword evidence="1" id="KW-1133">Transmembrane helix</keyword>
<dbReference type="EMBL" id="BAAANY010000008">
    <property type="protein sequence ID" value="GAA1670806.1"/>
    <property type="molecule type" value="Genomic_DNA"/>
</dbReference>
<reference evidence="2 3" key="1">
    <citation type="journal article" date="2019" name="Int. J. Syst. Evol. Microbiol.">
        <title>The Global Catalogue of Microorganisms (GCM) 10K type strain sequencing project: providing services to taxonomists for standard genome sequencing and annotation.</title>
        <authorList>
            <consortium name="The Broad Institute Genomics Platform"/>
            <consortium name="The Broad Institute Genome Sequencing Center for Infectious Disease"/>
            <person name="Wu L."/>
            <person name="Ma J."/>
        </authorList>
    </citation>
    <scope>NUCLEOTIDE SEQUENCE [LARGE SCALE GENOMIC DNA]</scope>
    <source>
        <strain evidence="2 3">JCM 14718</strain>
    </source>
</reference>
<feature type="transmembrane region" description="Helical" evidence="1">
    <location>
        <begin position="31"/>
        <end position="50"/>
    </location>
</feature>
<accession>A0ABN2GGA4</accession>
<dbReference type="Proteomes" id="UP001500618">
    <property type="component" value="Unassembled WGS sequence"/>
</dbReference>
<evidence type="ECO:0000256" key="1">
    <source>
        <dbReference type="SAM" id="Phobius"/>
    </source>
</evidence>
<evidence type="ECO:0000313" key="2">
    <source>
        <dbReference type="EMBL" id="GAA1670806.1"/>
    </source>
</evidence>
<keyword evidence="1" id="KW-0472">Membrane</keyword>
<comment type="caution">
    <text evidence="2">The sequence shown here is derived from an EMBL/GenBank/DDBJ whole genome shotgun (WGS) entry which is preliminary data.</text>
</comment>
<proteinExistence type="predicted"/>
<keyword evidence="1" id="KW-0812">Transmembrane</keyword>
<sequence>MLMPDPAATNKASAARAWVKDFQARAERTPLGQGVISALVIFVVLVGIVWNLPDSPIRAIVVANLQPVANVAGLDQNWGVFAPNPPRQLTYLTVAVTTRSGRELTWRRPASDPVIRHYWVYRWRKLDENLARTDSIRKPFAQWVAGQLTTAADPPARVKITARLVPLVPPGGGKIGPAQDLVLYDEVFNQK</sequence>
<protein>
    <submittedName>
        <fullName evidence="2">Uncharacterized protein</fullName>
    </submittedName>
</protein>
<evidence type="ECO:0000313" key="3">
    <source>
        <dbReference type="Proteomes" id="UP001500618"/>
    </source>
</evidence>
<name>A0ABN2GGA4_9ACTN</name>
<keyword evidence="3" id="KW-1185">Reference proteome</keyword>
<gene>
    <name evidence="2" type="ORF">GCM10009765_20280</name>
</gene>
<organism evidence="2 3">
    <name type="scientific">Fodinicola feengrottensis</name>
    <dbReference type="NCBI Taxonomy" id="435914"/>
    <lineage>
        <taxon>Bacteria</taxon>
        <taxon>Bacillati</taxon>
        <taxon>Actinomycetota</taxon>
        <taxon>Actinomycetes</taxon>
        <taxon>Mycobacteriales</taxon>
        <taxon>Fodinicola</taxon>
    </lineage>
</organism>